<feature type="transmembrane region" description="Helical" evidence="7">
    <location>
        <begin position="196"/>
        <end position="218"/>
    </location>
</feature>
<dbReference type="HOGENOM" id="CLU_016047_0_3_12"/>
<evidence type="ECO:0000256" key="2">
    <source>
        <dbReference type="ARBA" id="ARBA00022448"/>
    </source>
</evidence>
<evidence type="ECO:0000256" key="7">
    <source>
        <dbReference type="RuleBase" id="RU363032"/>
    </source>
</evidence>
<dbReference type="SUPFAM" id="SSF160964">
    <property type="entry name" value="MalF N-terminal region-like"/>
    <property type="match status" value="1"/>
</dbReference>
<feature type="transmembrane region" description="Helical" evidence="7">
    <location>
        <begin position="74"/>
        <end position="93"/>
    </location>
</feature>
<dbReference type="STRING" id="1125699.HMPREF9194_01707"/>
<keyword evidence="2 7" id="KW-0813">Transport</keyword>
<dbReference type="CDD" id="cd06261">
    <property type="entry name" value="TM_PBP2"/>
    <property type="match status" value="1"/>
</dbReference>
<accession>S3K340</accession>
<evidence type="ECO:0000259" key="8">
    <source>
        <dbReference type="PROSITE" id="PS50928"/>
    </source>
</evidence>
<dbReference type="GO" id="GO:0005886">
    <property type="term" value="C:plasma membrane"/>
    <property type="evidence" value="ECO:0007669"/>
    <property type="project" value="UniProtKB-SubCell"/>
</dbReference>
<evidence type="ECO:0000256" key="5">
    <source>
        <dbReference type="ARBA" id="ARBA00022989"/>
    </source>
</evidence>
<feature type="transmembrane region" description="Helical" evidence="7">
    <location>
        <begin position="154"/>
        <end position="175"/>
    </location>
</feature>
<dbReference type="Proteomes" id="UP000014541">
    <property type="component" value="Unassembled WGS sequence"/>
</dbReference>
<evidence type="ECO:0000256" key="1">
    <source>
        <dbReference type="ARBA" id="ARBA00004651"/>
    </source>
</evidence>
<dbReference type="InterPro" id="IPR035906">
    <property type="entry name" value="MetI-like_sf"/>
</dbReference>
<keyword evidence="3" id="KW-1003">Cell membrane</keyword>
<dbReference type="AlphaFoldDB" id="S3K340"/>
<sequence>MIKTNKSFIYSMILPSAVLLTVLSIFPLFFTIKNSFTDYYLLSKTRSSFIGVRNYVNIFKDAYFQKSLWNTVKFTVLAVIAETLFGLVLALFVNSLRKGQHLVRTLLLLPMLVPTVTAALIWQTMFSNNNGIINQMLEFVKMSPVNWLMDVKTAFNAILIIDIWQYTPLSFLLIYAELQTVPQSQYEAADIDGASYWNKLIHIILPDISTGIGMVVLLRTIDTFRLFDKINILTRGGPANSTATISQYIYQYGTKNLQIGYSGAASVIMTAAVLILASTYLIKRFKTDIKAVG</sequence>
<evidence type="ECO:0000256" key="3">
    <source>
        <dbReference type="ARBA" id="ARBA00022475"/>
    </source>
</evidence>
<comment type="subcellular location">
    <subcellularLocation>
        <location evidence="1 7">Cell membrane</location>
        <topology evidence="1 7">Multi-pass membrane protein</topology>
    </subcellularLocation>
</comment>
<feature type="domain" description="ABC transmembrane type-1" evidence="8">
    <location>
        <begin position="68"/>
        <end position="280"/>
    </location>
</feature>
<evidence type="ECO:0000313" key="9">
    <source>
        <dbReference type="EMBL" id="EPF31361.1"/>
    </source>
</evidence>
<keyword evidence="6 7" id="KW-0472">Membrane</keyword>
<dbReference type="OrthoDB" id="368874at2"/>
<dbReference type="Gene3D" id="1.10.3720.10">
    <property type="entry name" value="MetI-like"/>
    <property type="match status" value="1"/>
</dbReference>
<evidence type="ECO:0000313" key="10">
    <source>
        <dbReference type="Proteomes" id="UP000014541"/>
    </source>
</evidence>
<dbReference type="Pfam" id="PF00528">
    <property type="entry name" value="BPD_transp_1"/>
    <property type="match status" value="1"/>
</dbReference>
<dbReference type="PANTHER" id="PTHR43005:SF2">
    <property type="entry name" value="INTEGRAL MEMBRANE SUGAR TRANSPORT PROTEIN"/>
    <property type="match status" value="1"/>
</dbReference>
<keyword evidence="5 7" id="KW-1133">Transmembrane helix</keyword>
<comment type="caution">
    <text evidence="9">The sequence shown here is derived from an EMBL/GenBank/DDBJ whole genome shotgun (WGS) entry which is preliminary data.</text>
</comment>
<dbReference type="eggNOG" id="COG1175">
    <property type="taxonomic scope" value="Bacteria"/>
</dbReference>
<keyword evidence="4 7" id="KW-0812">Transmembrane</keyword>
<dbReference type="InterPro" id="IPR000515">
    <property type="entry name" value="MetI-like"/>
</dbReference>
<name>S3K340_TREMA</name>
<feature type="transmembrane region" description="Helical" evidence="7">
    <location>
        <begin position="12"/>
        <end position="32"/>
    </location>
</feature>
<feature type="transmembrane region" description="Helical" evidence="7">
    <location>
        <begin position="259"/>
        <end position="282"/>
    </location>
</feature>
<dbReference type="EMBL" id="ATFF01000006">
    <property type="protein sequence ID" value="EPF31361.1"/>
    <property type="molecule type" value="Genomic_DNA"/>
</dbReference>
<gene>
    <name evidence="9" type="ORF">HMPREF9194_01707</name>
</gene>
<dbReference type="SUPFAM" id="SSF161098">
    <property type="entry name" value="MetI-like"/>
    <property type="match status" value="1"/>
</dbReference>
<dbReference type="PROSITE" id="PS50928">
    <property type="entry name" value="ABC_TM1"/>
    <property type="match status" value="1"/>
</dbReference>
<organism evidence="9 10">
    <name type="scientific">Treponema maltophilum ATCC 51939</name>
    <dbReference type="NCBI Taxonomy" id="1125699"/>
    <lineage>
        <taxon>Bacteria</taxon>
        <taxon>Pseudomonadati</taxon>
        <taxon>Spirochaetota</taxon>
        <taxon>Spirochaetia</taxon>
        <taxon>Spirochaetales</taxon>
        <taxon>Treponemataceae</taxon>
        <taxon>Treponema</taxon>
    </lineage>
</organism>
<keyword evidence="10" id="KW-1185">Reference proteome</keyword>
<dbReference type="PATRIC" id="fig|1125699.3.peg.1722"/>
<protein>
    <recommendedName>
        <fullName evidence="8">ABC transmembrane type-1 domain-containing protein</fullName>
    </recommendedName>
</protein>
<dbReference type="GO" id="GO:0055085">
    <property type="term" value="P:transmembrane transport"/>
    <property type="evidence" value="ECO:0007669"/>
    <property type="project" value="InterPro"/>
</dbReference>
<evidence type="ECO:0000256" key="6">
    <source>
        <dbReference type="ARBA" id="ARBA00023136"/>
    </source>
</evidence>
<comment type="similarity">
    <text evidence="7">Belongs to the binding-protein-dependent transport system permease family.</text>
</comment>
<evidence type="ECO:0000256" key="4">
    <source>
        <dbReference type="ARBA" id="ARBA00022692"/>
    </source>
</evidence>
<proteinExistence type="inferred from homology"/>
<reference evidence="9 10" key="1">
    <citation type="submission" date="2013-04" db="EMBL/GenBank/DDBJ databases">
        <title>The Genome Sequence of Treponema maltophilum ATCC 51939.</title>
        <authorList>
            <consortium name="The Broad Institute Genomics Platform"/>
            <person name="Earl A."/>
            <person name="Ward D."/>
            <person name="Feldgarden M."/>
            <person name="Gevers D."/>
            <person name="Leonetti C."/>
            <person name="Blanton J.M."/>
            <person name="Dewhirst F.E."/>
            <person name="Izard J."/>
            <person name="Walker B."/>
            <person name="Young S."/>
            <person name="Zeng Q."/>
            <person name="Gargeya S."/>
            <person name="Fitzgerald M."/>
            <person name="Haas B."/>
            <person name="Abouelleil A."/>
            <person name="Allen A.W."/>
            <person name="Alvarado L."/>
            <person name="Arachchi H.M."/>
            <person name="Berlin A.M."/>
            <person name="Chapman S.B."/>
            <person name="Gainer-Dewar J."/>
            <person name="Goldberg J."/>
            <person name="Griggs A."/>
            <person name="Gujja S."/>
            <person name="Hansen M."/>
            <person name="Howarth C."/>
            <person name="Imamovic A."/>
            <person name="Ireland A."/>
            <person name="Larimer J."/>
            <person name="McCowan C."/>
            <person name="Murphy C."/>
            <person name="Pearson M."/>
            <person name="Poon T.W."/>
            <person name="Priest M."/>
            <person name="Roberts A."/>
            <person name="Saif S."/>
            <person name="Shea T."/>
            <person name="Sisk P."/>
            <person name="Sykes S."/>
            <person name="Wortman J."/>
            <person name="Nusbaum C."/>
            <person name="Birren B."/>
        </authorList>
    </citation>
    <scope>NUCLEOTIDE SEQUENCE [LARGE SCALE GENOMIC DNA]</scope>
    <source>
        <strain evidence="9 10">ATCC 51939</strain>
    </source>
</reference>
<feature type="transmembrane region" description="Helical" evidence="7">
    <location>
        <begin position="105"/>
        <end position="126"/>
    </location>
</feature>
<dbReference type="RefSeq" id="WP_016525972.1">
    <property type="nucleotide sequence ID" value="NZ_KE332518.1"/>
</dbReference>
<dbReference type="PANTHER" id="PTHR43005">
    <property type="entry name" value="BLR7065 PROTEIN"/>
    <property type="match status" value="1"/>
</dbReference>